<dbReference type="eggNOG" id="COG4978">
    <property type="taxonomic scope" value="Bacteria"/>
</dbReference>
<protein>
    <recommendedName>
        <fullName evidence="2">HTH merR-type domain-containing protein</fullName>
    </recommendedName>
</protein>
<dbReference type="RefSeq" id="WP_010769771.1">
    <property type="nucleotide sequence ID" value="NZ_ASWE01000001.1"/>
</dbReference>
<dbReference type="GO" id="GO:0003677">
    <property type="term" value="F:DNA binding"/>
    <property type="evidence" value="ECO:0007669"/>
    <property type="project" value="UniProtKB-KW"/>
</dbReference>
<feature type="domain" description="HTH merR-type" evidence="2">
    <location>
        <begin position="13"/>
        <end position="83"/>
    </location>
</feature>
<reference evidence="3 4" key="1">
    <citation type="submission" date="2013-02" db="EMBL/GenBank/DDBJ databases">
        <title>The Genome Sequence of Enterococcus phoeniculicola BAA-412.</title>
        <authorList>
            <consortium name="The Broad Institute Genome Sequencing Platform"/>
            <consortium name="The Broad Institute Genome Sequencing Center for Infectious Disease"/>
            <person name="Earl A.M."/>
            <person name="Gilmore M.S."/>
            <person name="Lebreton F."/>
            <person name="Walker B."/>
            <person name="Young S.K."/>
            <person name="Zeng Q."/>
            <person name="Gargeya S."/>
            <person name="Fitzgerald M."/>
            <person name="Haas B."/>
            <person name="Abouelleil A."/>
            <person name="Alvarado L."/>
            <person name="Arachchi H.M."/>
            <person name="Berlin A.M."/>
            <person name="Chapman S.B."/>
            <person name="Dewar J."/>
            <person name="Goldberg J."/>
            <person name="Griggs A."/>
            <person name="Gujja S."/>
            <person name="Hansen M."/>
            <person name="Howarth C."/>
            <person name="Imamovic A."/>
            <person name="Larimer J."/>
            <person name="McCowan C."/>
            <person name="Murphy C."/>
            <person name="Neiman D."/>
            <person name="Pearson M."/>
            <person name="Priest M."/>
            <person name="Roberts A."/>
            <person name="Saif S."/>
            <person name="Shea T."/>
            <person name="Sisk P."/>
            <person name="Sykes S."/>
            <person name="Wortman J."/>
            <person name="Nusbaum C."/>
            <person name="Birren B."/>
        </authorList>
    </citation>
    <scope>NUCLEOTIDE SEQUENCE [LARGE SCALE GENOMIC DNA]</scope>
    <source>
        <strain evidence="3 4">ATCC BAA-412</strain>
    </source>
</reference>
<dbReference type="SUPFAM" id="SSF55136">
    <property type="entry name" value="Probable bacterial effector-binding domain"/>
    <property type="match status" value="1"/>
</dbReference>
<evidence type="ECO:0000256" key="1">
    <source>
        <dbReference type="ARBA" id="ARBA00023125"/>
    </source>
</evidence>
<dbReference type="PATRIC" id="fig|1158610.3.peg.3126"/>
<dbReference type="InterPro" id="IPR000551">
    <property type="entry name" value="MerR-type_HTH_dom"/>
</dbReference>
<dbReference type="InterPro" id="IPR047057">
    <property type="entry name" value="MerR_fam"/>
</dbReference>
<name>R3TJJ4_9ENTE</name>
<proteinExistence type="predicted"/>
<dbReference type="Gene3D" id="1.10.1660.10">
    <property type="match status" value="1"/>
</dbReference>
<dbReference type="AlphaFoldDB" id="R3TJJ4"/>
<sequence>MKKTQESSNPGPMYSIGEVAKICNVSRKTLRYYEQLGLLKPDYVCFENGYRYYTEQTMNSIPVIKYYKQMGFKLQEMKLAQNTDNYFYQEQENIFLTKLDELKQEERRIRNSYGAIAEWLGMIREGNIATSNQLQEINVKYFDEETYVYMEQEFKRNYMDAVINIPWVNYLESQKCEIMGPVILGFEGCEDEEEYRSSKVKIMQKPVGQVEGNIPTKTIGGQFFLSSYHIGDVSMINKQYSKMRAWAKEHHYQCKDEVYERHIVDYWSTMNVDSFVVELLIPAKKVKS</sequence>
<dbReference type="CDD" id="cd01107">
    <property type="entry name" value="HTH_BmrR"/>
    <property type="match status" value="1"/>
</dbReference>
<accession>R3TJJ4</accession>
<dbReference type="eggNOG" id="COG0789">
    <property type="taxonomic scope" value="Bacteria"/>
</dbReference>
<comment type="caution">
    <text evidence="3">The sequence shown here is derived from an EMBL/GenBank/DDBJ whole genome shotgun (WGS) entry which is preliminary data.</text>
</comment>
<evidence type="ECO:0000259" key="2">
    <source>
        <dbReference type="PROSITE" id="PS50937"/>
    </source>
</evidence>
<dbReference type="GO" id="GO:0003700">
    <property type="term" value="F:DNA-binding transcription factor activity"/>
    <property type="evidence" value="ECO:0007669"/>
    <property type="project" value="InterPro"/>
</dbReference>
<dbReference type="HOGENOM" id="CLU_065103_2_1_9"/>
<dbReference type="PANTHER" id="PTHR30204:SF96">
    <property type="entry name" value="CHROMOSOME-ANCHORING PROTEIN RACA"/>
    <property type="match status" value="1"/>
</dbReference>
<dbReference type="EMBL" id="AJAT01000018">
    <property type="protein sequence ID" value="EOL41574.1"/>
    <property type="molecule type" value="Genomic_DNA"/>
</dbReference>
<keyword evidence="1" id="KW-0238">DNA-binding</keyword>
<dbReference type="SMART" id="SM00422">
    <property type="entry name" value="HTH_MERR"/>
    <property type="match status" value="1"/>
</dbReference>
<dbReference type="Proteomes" id="UP000013785">
    <property type="component" value="Unassembled WGS sequence"/>
</dbReference>
<organism evidence="3 4">
    <name type="scientific">Enterococcus phoeniculicola ATCC BAA-412</name>
    <dbReference type="NCBI Taxonomy" id="1158610"/>
    <lineage>
        <taxon>Bacteria</taxon>
        <taxon>Bacillati</taxon>
        <taxon>Bacillota</taxon>
        <taxon>Bacilli</taxon>
        <taxon>Lactobacillales</taxon>
        <taxon>Enterococcaceae</taxon>
        <taxon>Enterococcus</taxon>
    </lineage>
</organism>
<dbReference type="PROSITE" id="PS00552">
    <property type="entry name" value="HTH_MERR_1"/>
    <property type="match status" value="1"/>
</dbReference>
<keyword evidence="4" id="KW-1185">Reference proteome</keyword>
<dbReference type="SUPFAM" id="SSF46955">
    <property type="entry name" value="Putative DNA-binding domain"/>
    <property type="match status" value="1"/>
</dbReference>
<dbReference type="PANTHER" id="PTHR30204">
    <property type="entry name" value="REDOX-CYCLING DRUG-SENSING TRANSCRIPTIONAL ACTIVATOR SOXR"/>
    <property type="match status" value="1"/>
</dbReference>
<evidence type="ECO:0000313" key="4">
    <source>
        <dbReference type="Proteomes" id="UP000013785"/>
    </source>
</evidence>
<dbReference type="STRING" id="154621.RV11_GL000949"/>
<evidence type="ECO:0000313" key="3">
    <source>
        <dbReference type="EMBL" id="EOL41574.1"/>
    </source>
</evidence>
<dbReference type="OrthoDB" id="9814833at2"/>
<dbReference type="PROSITE" id="PS50937">
    <property type="entry name" value="HTH_MERR_2"/>
    <property type="match status" value="1"/>
</dbReference>
<dbReference type="InterPro" id="IPR011256">
    <property type="entry name" value="Reg_factor_effector_dom_sf"/>
</dbReference>
<dbReference type="InterPro" id="IPR009061">
    <property type="entry name" value="DNA-bd_dom_put_sf"/>
</dbReference>
<dbReference type="Gene3D" id="3.20.80.10">
    <property type="entry name" value="Regulatory factor, effector binding domain"/>
    <property type="match status" value="1"/>
</dbReference>
<gene>
    <name evidence="3" type="ORF">UC3_03137</name>
</gene>
<dbReference type="Pfam" id="PF13411">
    <property type="entry name" value="MerR_1"/>
    <property type="match status" value="1"/>
</dbReference>